<dbReference type="RefSeq" id="WP_376982896.1">
    <property type="nucleotide sequence ID" value="NZ_JBHLSV010000031.1"/>
</dbReference>
<feature type="transmembrane region" description="Helical" evidence="1">
    <location>
        <begin position="195"/>
        <end position="217"/>
    </location>
</feature>
<evidence type="ECO:0000313" key="3">
    <source>
        <dbReference type="Proteomes" id="UP001589793"/>
    </source>
</evidence>
<evidence type="ECO:0000313" key="2">
    <source>
        <dbReference type="EMBL" id="MFC0675860.1"/>
    </source>
</evidence>
<sequence>MSSLRDVLATVLLIAATVLGALWLPSIWVADNVVDQDGFLAITDPLSDDHEFQSSITDSAIEALLADDRIPEWLADRIEPLAKDQASRFAQTDAYAEIWRATMLDIHTGLLEPGPSEVVVDVAPAGAALLGWVEELIPLPGIEAPASLPITVATMPAVGALEKAAALAPWAGRLAVIALVLVAAALLVAAHRRAVLVGAGVGIIVAGAVALLLSWLIEPLIPDVLDRMDFVGPLLQVFEQQFSADLAPQGLILAGVGAAVVVAGILALALRPAAREGVSAGSDHLDTLAAGN</sequence>
<proteinExistence type="predicted"/>
<keyword evidence="1" id="KW-0812">Transmembrane</keyword>
<gene>
    <name evidence="2" type="ORF">ACFFF6_18065</name>
</gene>
<organism evidence="2 3">
    <name type="scientific">Brachybacterium hainanense</name>
    <dbReference type="NCBI Taxonomy" id="1541174"/>
    <lineage>
        <taxon>Bacteria</taxon>
        <taxon>Bacillati</taxon>
        <taxon>Actinomycetota</taxon>
        <taxon>Actinomycetes</taxon>
        <taxon>Micrococcales</taxon>
        <taxon>Dermabacteraceae</taxon>
        <taxon>Brachybacterium</taxon>
    </lineage>
</organism>
<evidence type="ECO:0000256" key="1">
    <source>
        <dbReference type="SAM" id="Phobius"/>
    </source>
</evidence>
<feature type="transmembrane region" description="Helical" evidence="1">
    <location>
        <begin position="170"/>
        <end position="188"/>
    </location>
</feature>
<keyword evidence="1" id="KW-0472">Membrane</keyword>
<dbReference type="Proteomes" id="UP001589793">
    <property type="component" value="Unassembled WGS sequence"/>
</dbReference>
<dbReference type="EMBL" id="JBHLSV010000031">
    <property type="protein sequence ID" value="MFC0675860.1"/>
    <property type="molecule type" value="Genomic_DNA"/>
</dbReference>
<keyword evidence="3" id="KW-1185">Reference proteome</keyword>
<protein>
    <recommendedName>
        <fullName evidence="4">DUF1461 domain-containing protein</fullName>
    </recommendedName>
</protein>
<keyword evidence="1" id="KW-1133">Transmembrane helix</keyword>
<accession>A0ABV6RFV5</accession>
<reference evidence="2 3" key="1">
    <citation type="submission" date="2024-09" db="EMBL/GenBank/DDBJ databases">
        <authorList>
            <person name="Sun Q."/>
            <person name="Mori K."/>
        </authorList>
    </citation>
    <scope>NUCLEOTIDE SEQUENCE [LARGE SCALE GENOMIC DNA]</scope>
    <source>
        <strain evidence="2 3">CICC 10874</strain>
    </source>
</reference>
<name>A0ABV6RFV5_9MICO</name>
<evidence type="ECO:0008006" key="4">
    <source>
        <dbReference type="Google" id="ProtNLM"/>
    </source>
</evidence>
<comment type="caution">
    <text evidence="2">The sequence shown here is derived from an EMBL/GenBank/DDBJ whole genome shotgun (WGS) entry which is preliminary data.</text>
</comment>
<feature type="transmembrane region" description="Helical" evidence="1">
    <location>
        <begin position="251"/>
        <end position="270"/>
    </location>
</feature>